<dbReference type="Proteomes" id="UP001432322">
    <property type="component" value="Unassembled WGS sequence"/>
</dbReference>
<sequence length="167" mass="18019">LSLSLSPSTFFSFSSSSVMSHVRFGEVMDRTEIKVETTGENQIFANLGFLQDQHVYLIHVSLPLSTSSMSKREVTANGDLPVQTATVEKKDDHSELSLEIRLEGVHGQVQSRLSLDALSPPIDIVLRASVLKSHDGTPSLKHGISIVSRLDNDDSSSVASGAPVTCN</sequence>
<reference evidence="3" key="1">
    <citation type="submission" date="2023-10" db="EMBL/GenBank/DDBJ databases">
        <title>Genome assembly of Pristionchus species.</title>
        <authorList>
            <person name="Yoshida K."/>
            <person name="Sommer R.J."/>
        </authorList>
    </citation>
    <scope>NUCLEOTIDE SEQUENCE</scope>
    <source>
        <strain evidence="3">RS5133</strain>
    </source>
</reference>
<gene>
    <name evidence="3" type="ORF">PFISCL1PPCAC_27053</name>
</gene>
<keyword evidence="4" id="KW-1185">Reference proteome</keyword>
<dbReference type="PANTHER" id="PTHR13287:SF2">
    <property type="entry name" value="ADIPOSE-SECRETED SIGNALING PROTEIN"/>
    <property type="match status" value="1"/>
</dbReference>
<organism evidence="3 4">
    <name type="scientific">Pristionchus fissidentatus</name>
    <dbReference type="NCBI Taxonomy" id="1538716"/>
    <lineage>
        <taxon>Eukaryota</taxon>
        <taxon>Metazoa</taxon>
        <taxon>Ecdysozoa</taxon>
        <taxon>Nematoda</taxon>
        <taxon>Chromadorea</taxon>
        <taxon>Rhabditida</taxon>
        <taxon>Rhabditina</taxon>
        <taxon>Diplogasteromorpha</taxon>
        <taxon>Diplogasteroidea</taxon>
        <taxon>Neodiplogasteridae</taxon>
        <taxon>Pristionchus</taxon>
    </lineage>
</organism>
<evidence type="ECO:0000313" key="3">
    <source>
        <dbReference type="EMBL" id="GMT35756.1"/>
    </source>
</evidence>
<dbReference type="PANTHER" id="PTHR13287">
    <property type="entry name" value="ADIPOSE-SECRETED SIGNALING PROTEIN"/>
    <property type="match status" value="1"/>
</dbReference>
<dbReference type="EMBL" id="BTSY01000007">
    <property type="protein sequence ID" value="GMT35756.1"/>
    <property type="molecule type" value="Genomic_DNA"/>
</dbReference>
<protein>
    <recommendedName>
        <fullName evidence="2">Adipose-secreted signaling protein</fullName>
    </recommendedName>
</protein>
<dbReference type="Pfam" id="PF15006">
    <property type="entry name" value="DUF4517"/>
    <property type="match status" value="1"/>
</dbReference>
<evidence type="ECO:0000256" key="2">
    <source>
        <dbReference type="ARBA" id="ARBA00035300"/>
    </source>
</evidence>
<dbReference type="AlphaFoldDB" id="A0AAV5WUR8"/>
<comment type="caution">
    <text evidence="3">The sequence shown here is derived from an EMBL/GenBank/DDBJ whole genome shotgun (WGS) entry which is preliminary data.</text>
</comment>
<evidence type="ECO:0000256" key="1">
    <source>
        <dbReference type="ARBA" id="ARBA00035018"/>
    </source>
</evidence>
<name>A0AAV5WUR8_9BILA</name>
<proteinExistence type="inferred from homology"/>
<evidence type="ECO:0000313" key="4">
    <source>
        <dbReference type="Proteomes" id="UP001432322"/>
    </source>
</evidence>
<accession>A0AAV5WUR8</accession>
<dbReference type="InterPro" id="IPR026794">
    <property type="entry name" value="ADISSP"/>
</dbReference>
<feature type="non-terminal residue" evidence="3">
    <location>
        <position position="1"/>
    </location>
</feature>
<comment type="similarity">
    <text evidence="1">Belongs to the ADISSP family.</text>
</comment>